<dbReference type="PROSITE" id="PS50937">
    <property type="entry name" value="HTH_MERR_2"/>
    <property type="match status" value="1"/>
</dbReference>
<keyword evidence="3" id="KW-0010">Activator</keyword>
<dbReference type="InterPro" id="IPR047057">
    <property type="entry name" value="MerR_fam"/>
</dbReference>
<evidence type="ECO:0000256" key="4">
    <source>
        <dbReference type="ARBA" id="ARBA00023163"/>
    </source>
</evidence>
<evidence type="ECO:0000313" key="6">
    <source>
        <dbReference type="EMBL" id="SDC08497.1"/>
    </source>
</evidence>
<keyword evidence="2 6" id="KW-0238">DNA-binding</keyword>
<dbReference type="SUPFAM" id="SSF89082">
    <property type="entry name" value="Antibiotic binding domain of TipA-like multidrug resistance regulators"/>
    <property type="match status" value="1"/>
</dbReference>
<protein>
    <submittedName>
        <fullName evidence="6">DNA-binding transcriptional regulator, MerR family</fullName>
    </submittedName>
</protein>
<dbReference type="Proteomes" id="UP000242949">
    <property type="component" value="Unassembled WGS sequence"/>
</dbReference>
<dbReference type="GO" id="GO:0003677">
    <property type="term" value="F:DNA binding"/>
    <property type="evidence" value="ECO:0007669"/>
    <property type="project" value="UniProtKB-KW"/>
</dbReference>
<dbReference type="RefSeq" id="WP_090795046.1">
    <property type="nucleotide sequence ID" value="NZ_FMYI01000004.1"/>
</dbReference>
<dbReference type="Gene3D" id="1.10.490.50">
    <property type="entry name" value="Antibiotic binding domain of TipA-like multidrug resistance regulators"/>
    <property type="match status" value="1"/>
</dbReference>
<evidence type="ECO:0000256" key="3">
    <source>
        <dbReference type="ARBA" id="ARBA00023159"/>
    </source>
</evidence>
<dbReference type="InterPro" id="IPR000551">
    <property type="entry name" value="MerR-type_HTH_dom"/>
</dbReference>
<gene>
    <name evidence="6" type="ORF">SAMN05421734_104103</name>
</gene>
<dbReference type="InterPro" id="IPR009061">
    <property type="entry name" value="DNA-bd_dom_put_sf"/>
</dbReference>
<dbReference type="STRING" id="1612202.SAMN05421734_104103"/>
<dbReference type="EMBL" id="FMYI01000004">
    <property type="protein sequence ID" value="SDC08497.1"/>
    <property type="molecule type" value="Genomic_DNA"/>
</dbReference>
<proteinExistence type="predicted"/>
<dbReference type="Pfam" id="PF13411">
    <property type="entry name" value="MerR_1"/>
    <property type="match status" value="1"/>
</dbReference>
<accession>A0A1G6IPU4</accession>
<dbReference type="InterPro" id="IPR036244">
    <property type="entry name" value="TipA-like_antibiotic-bd"/>
</dbReference>
<keyword evidence="7" id="KW-1185">Reference proteome</keyword>
<dbReference type="InterPro" id="IPR012925">
    <property type="entry name" value="TipAS_dom"/>
</dbReference>
<evidence type="ECO:0000259" key="5">
    <source>
        <dbReference type="PROSITE" id="PS50937"/>
    </source>
</evidence>
<name>A0A1G6IPU4_9BACI</name>
<dbReference type="SUPFAM" id="SSF46955">
    <property type="entry name" value="Putative DNA-binding domain"/>
    <property type="match status" value="1"/>
</dbReference>
<dbReference type="SMART" id="SM00422">
    <property type="entry name" value="HTH_MERR"/>
    <property type="match status" value="1"/>
</dbReference>
<evidence type="ECO:0000313" key="7">
    <source>
        <dbReference type="Proteomes" id="UP000242949"/>
    </source>
</evidence>
<evidence type="ECO:0000256" key="2">
    <source>
        <dbReference type="ARBA" id="ARBA00023125"/>
    </source>
</evidence>
<keyword evidence="4" id="KW-0804">Transcription</keyword>
<dbReference type="PANTHER" id="PTHR30204">
    <property type="entry name" value="REDOX-CYCLING DRUG-SENSING TRANSCRIPTIONAL ACTIVATOR SOXR"/>
    <property type="match status" value="1"/>
</dbReference>
<feature type="domain" description="HTH merR-type" evidence="5">
    <location>
        <begin position="1"/>
        <end position="71"/>
    </location>
</feature>
<organism evidence="6 7">
    <name type="scientific">Pelagirhabdus alkalitolerans</name>
    <dbReference type="NCBI Taxonomy" id="1612202"/>
    <lineage>
        <taxon>Bacteria</taxon>
        <taxon>Bacillati</taxon>
        <taxon>Bacillota</taxon>
        <taxon>Bacilli</taxon>
        <taxon>Bacillales</taxon>
        <taxon>Bacillaceae</taxon>
        <taxon>Pelagirhabdus</taxon>
    </lineage>
</organism>
<dbReference type="AlphaFoldDB" id="A0A1G6IPU4"/>
<dbReference type="OrthoDB" id="9814833at2"/>
<keyword evidence="1" id="KW-0805">Transcription regulation</keyword>
<dbReference type="Gene3D" id="1.10.1660.10">
    <property type="match status" value="1"/>
</dbReference>
<sequence>MEYTINELGKLAGVSSRTLRYYDEINLLSPKRKSHNGYRIYGQKEVDLLQQILFYREMAMPLESIKQMIESENYDETEALQSHLSKLRAKREQIDVLINNVEKTIAASKGGVQMSDQEKFQGFKQNIVDENEKKYGKEIRKNYGDEIVDASHEKIMGMSPDQYEEAERLSRQINEHLKIAVEQDDPESELAQKICALHKEWISCYWNQYSKEAHLGLTQLYVEDPRFKAYYDEVAEGSAEFLRDAMKIYCR</sequence>
<dbReference type="GO" id="GO:0003700">
    <property type="term" value="F:DNA-binding transcription factor activity"/>
    <property type="evidence" value="ECO:0007669"/>
    <property type="project" value="InterPro"/>
</dbReference>
<evidence type="ECO:0000256" key="1">
    <source>
        <dbReference type="ARBA" id="ARBA00023015"/>
    </source>
</evidence>
<dbReference type="PANTHER" id="PTHR30204:SF90">
    <property type="entry name" value="HTH-TYPE TRANSCRIPTIONAL ACTIVATOR MTA"/>
    <property type="match status" value="1"/>
</dbReference>
<dbReference type="CDD" id="cd01106">
    <property type="entry name" value="HTH_TipAL-Mta"/>
    <property type="match status" value="1"/>
</dbReference>
<reference evidence="7" key="1">
    <citation type="submission" date="2016-09" db="EMBL/GenBank/DDBJ databases">
        <authorList>
            <person name="Varghese N."/>
            <person name="Submissions S."/>
        </authorList>
    </citation>
    <scope>NUCLEOTIDE SEQUENCE [LARGE SCALE GENOMIC DNA]</scope>
    <source>
        <strain evidence="7">S5</strain>
    </source>
</reference>
<dbReference type="Pfam" id="PF07739">
    <property type="entry name" value="TipAS"/>
    <property type="match status" value="1"/>
</dbReference>